<comment type="caution">
    <text evidence="1">The sequence shown here is derived from an EMBL/GenBank/DDBJ whole genome shotgun (WGS) entry which is preliminary data.</text>
</comment>
<evidence type="ECO:0000313" key="2">
    <source>
        <dbReference type="Proteomes" id="UP000249555"/>
    </source>
</evidence>
<sequence>MPTPEQVVGFCSGLEQNLTSSDTRLRLPADDTAFLQTVFADPAHVFAEIYTLRYHETVMMYDTEVDGGITYIKVQRGMEGTEPRPWPDDACVRVTDYVEGRPCGTDEDTPEGQLTARLRELLSLLNIGPGLLLELDAPGGPRLSLRPTGAVPGTYGGAEINAYGQFTHVPQGWPAAAVPAFDNCCSEPGEGGGVDLPPDIVQAVSGLVPDLAGNVDLCSGAAGPTNAISQATPVFICLGGGLAKTTAGAIAGLADTGTVDVTGLVRSVAGIEPNASGDIPLQTAPLTTTFTAASHVLVVTPDGLRRTTVGAIANMVTVATPNIDADYNPMNGLFEITVNGSPATSLTVLPAAALSYANGTLTLQLGGVSTSVTLPPVSHSMSYNAQTGDLTISINGTDETIRLPVFNNVPVVTERPAGTIYRLVKAPNDTYVFMPDSIATT</sequence>
<evidence type="ECO:0000313" key="1">
    <source>
        <dbReference type="EMBL" id="PZO72266.1"/>
    </source>
</evidence>
<protein>
    <submittedName>
        <fullName evidence="1">Uncharacterized protein</fullName>
    </submittedName>
</protein>
<proteinExistence type="predicted"/>
<reference evidence="1 2" key="1">
    <citation type="submission" date="2017-08" db="EMBL/GenBank/DDBJ databases">
        <title>Infants hospitalized years apart are colonized by the same room-sourced microbial strains.</title>
        <authorList>
            <person name="Brooks B."/>
            <person name="Olm M.R."/>
            <person name="Firek B.A."/>
            <person name="Baker R."/>
            <person name="Thomas B.C."/>
            <person name="Morowitz M.J."/>
            <person name="Banfield J.F."/>
        </authorList>
    </citation>
    <scope>NUCLEOTIDE SEQUENCE [LARGE SCALE GENOMIC DNA]</scope>
    <source>
        <strain evidence="1">S2_018_000_R3_119</strain>
    </source>
</reference>
<dbReference type="AlphaFoldDB" id="A0A2W4YRV4"/>
<gene>
    <name evidence="1" type="ORF">DI640_12895</name>
</gene>
<dbReference type="EMBL" id="QFMX01000013">
    <property type="protein sequence ID" value="PZO72266.1"/>
    <property type="molecule type" value="Genomic_DNA"/>
</dbReference>
<organism evidence="1 2">
    <name type="scientific">Sphingomonas taxi</name>
    <dbReference type="NCBI Taxonomy" id="1549858"/>
    <lineage>
        <taxon>Bacteria</taxon>
        <taxon>Pseudomonadati</taxon>
        <taxon>Pseudomonadota</taxon>
        <taxon>Alphaproteobacteria</taxon>
        <taxon>Sphingomonadales</taxon>
        <taxon>Sphingomonadaceae</taxon>
        <taxon>Sphingomonas</taxon>
    </lineage>
</organism>
<dbReference type="Proteomes" id="UP000249555">
    <property type="component" value="Unassembled WGS sequence"/>
</dbReference>
<name>A0A2W4YRV4_9SPHN</name>
<accession>A0A2W4YRV4</accession>